<feature type="transmembrane region" description="Helical" evidence="9">
    <location>
        <begin position="117"/>
        <end position="138"/>
    </location>
</feature>
<keyword evidence="12" id="KW-1185">Reference proteome</keyword>
<dbReference type="GO" id="GO:0015740">
    <property type="term" value="P:C4-dicarboxylate transport"/>
    <property type="evidence" value="ECO:0007669"/>
    <property type="project" value="TreeGrafter"/>
</dbReference>
<gene>
    <name evidence="11" type="ORF">SAMN04488127_0770</name>
</gene>
<evidence type="ECO:0000256" key="3">
    <source>
        <dbReference type="ARBA" id="ARBA00022475"/>
    </source>
</evidence>
<evidence type="ECO:0000313" key="12">
    <source>
        <dbReference type="Proteomes" id="UP000199200"/>
    </source>
</evidence>
<evidence type="ECO:0000256" key="6">
    <source>
        <dbReference type="ARBA" id="ARBA00022989"/>
    </source>
</evidence>
<evidence type="ECO:0000256" key="7">
    <source>
        <dbReference type="ARBA" id="ARBA00023136"/>
    </source>
</evidence>
<dbReference type="GO" id="GO:0022857">
    <property type="term" value="F:transmembrane transporter activity"/>
    <property type="evidence" value="ECO:0007669"/>
    <property type="project" value="TreeGrafter"/>
</dbReference>
<evidence type="ECO:0000256" key="1">
    <source>
        <dbReference type="ARBA" id="ARBA00004429"/>
    </source>
</evidence>
<feature type="domain" description="Tripartite ATP-independent periplasmic transporters DctQ component" evidence="10">
    <location>
        <begin position="54"/>
        <end position="184"/>
    </location>
</feature>
<dbReference type="PANTHER" id="PTHR35011:SF10">
    <property type="entry name" value="TRAP TRANSPORTER SMALL PERMEASE PROTEIN"/>
    <property type="match status" value="1"/>
</dbReference>
<dbReference type="Pfam" id="PF04290">
    <property type="entry name" value="DctQ"/>
    <property type="match status" value="1"/>
</dbReference>
<comment type="similarity">
    <text evidence="8">Belongs to the TRAP transporter small permease family.</text>
</comment>
<feature type="transmembrane region" description="Helical" evidence="9">
    <location>
        <begin position="42"/>
        <end position="63"/>
    </location>
</feature>
<comment type="subcellular location">
    <subcellularLocation>
        <location evidence="1">Cell inner membrane</location>
        <topology evidence="1">Multi-pass membrane protein</topology>
    </subcellularLocation>
</comment>
<evidence type="ECO:0000256" key="2">
    <source>
        <dbReference type="ARBA" id="ARBA00022448"/>
    </source>
</evidence>
<dbReference type="PANTHER" id="PTHR35011">
    <property type="entry name" value="2,3-DIKETO-L-GULONATE TRAP TRANSPORTER SMALL PERMEASE PROTEIN YIAM"/>
    <property type="match status" value="1"/>
</dbReference>
<dbReference type="InterPro" id="IPR055348">
    <property type="entry name" value="DctQ"/>
</dbReference>
<dbReference type="Proteomes" id="UP000199200">
    <property type="component" value="Unassembled WGS sequence"/>
</dbReference>
<dbReference type="STRING" id="426757.SAMN04488127_0770"/>
<protein>
    <submittedName>
        <fullName evidence="11">TRAP-type C4-dicarboxylate transport system, small permease component</fullName>
    </submittedName>
</protein>
<dbReference type="EMBL" id="FNZF01000001">
    <property type="protein sequence ID" value="SEI91180.1"/>
    <property type="molecule type" value="Genomic_DNA"/>
</dbReference>
<accession>A0A1H6USC2</accession>
<proteinExistence type="inferred from homology"/>
<organism evidence="11 12">
    <name type="scientific">Bhargavaea ginsengi</name>
    <dbReference type="NCBI Taxonomy" id="426757"/>
    <lineage>
        <taxon>Bacteria</taxon>
        <taxon>Bacillati</taxon>
        <taxon>Bacillota</taxon>
        <taxon>Bacilli</taxon>
        <taxon>Bacillales</taxon>
        <taxon>Caryophanaceae</taxon>
        <taxon>Bhargavaea</taxon>
    </lineage>
</organism>
<evidence type="ECO:0000256" key="9">
    <source>
        <dbReference type="SAM" id="Phobius"/>
    </source>
</evidence>
<keyword evidence="3" id="KW-1003">Cell membrane</keyword>
<keyword evidence="5 9" id="KW-0812">Transmembrane</keyword>
<dbReference type="AlphaFoldDB" id="A0A1H6USC2"/>
<feature type="transmembrane region" description="Helical" evidence="9">
    <location>
        <begin position="158"/>
        <end position="181"/>
    </location>
</feature>
<keyword evidence="6 9" id="KW-1133">Transmembrane helix</keyword>
<feature type="transmembrane region" description="Helical" evidence="9">
    <location>
        <begin position="75"/>
        <end position="96"/>
    </location>
</feature>
<keyword evidence="2" id="KW-0813">Transport</keyword>
<reference evidence="12" key="1">
    <citation type="submission" date="2016-10" db="EMBL/GenBank/DDBJ databases">
        <authorList>
            <person name="Varghese N."/>
            <person name="Submissions S."/>
        </authorList>
    </citation>
    <scope>NUCLEOTIDE SEQUENCE [LARGE SCALE GENOMIC DNA]</scope>
    <source>
        <strain evidence="12">CGMCC 1.6763</strain>
    </source>
</reference>
<dbReference type="GO" id="GO:0005886">
    <property type="term" value="C:plasma membrane"/>
    <property type="evidence" value="ECO:0007669"/>
    <property type="project" value="UniProtKB-SubCell"/>
</dbReference>
<dbReference type="OrthoDB" id="1807003at2"/>
<name>A0A1H6USC2_9BACL</name>
<evidence type="ECO:0000256" key="4">
    <source>
        <dbReference type="ARBA" id="ARBA00022519"/>
    </source>
</evidence>
<evidence type="ECO:0000256" key="8">
    <source>
        <dbReference type="ARBA" id="ARBA00038436"/>
    </source>
</evidence>
<sequence length="191" mass="20942">MKKSSLVMAKLDSSLENNSGDGSLLIRFSSSLDKLTKGYNRILHGLSCVLLFAMMFLTVFDVLGRNLFNSPILGTYELTGFALAITVFFSLGAAQLKGDHIEVDFLFKKLPERAQNVCNAVIYLILTLVVLLTSWQLFVYAQRLLQGNNVSGDLGIPIYVIAFLTTFGAIGFFLSLLNSFVQSVVKAVRAG</sequence>
<keyword evidence="4" id="KW-0997">Cell inner membrane</keyword>
<evidence type="ECO:0000313" key="11">
    <source>
        <dbReference type="EMBL" id="SEI91180.1"/>
    </source>
</evidence>
<keyword evidence="7 9" id="KW-0472">Membrane</keyword>
<dbReference type="InterPro" id="IPR007387">
    <property type="entry name" value="TRAP_DctQ"/>
</dbReference>
<dbReference type="RefSeq" id="WP_092050089.1">
    <property type="nucleotide sequence ID" value="NZ_FNZF01000001.1"/>
</dbReference>
<evidence type="ECO:0000256" key="5">
    <source>
        <dbReference type="ARBA" id="ARBA00022692"/>
    </source>
</evidence>
<evidence type="ECO:0000259" key="10">
    <source>
        <dbReference type="Pfam" id="PF04290"/>
    </source>
</evidence>